<dbReference type="AlphaFoldDB" id="A0A381PNQ1"/>
<evidence type="ECO:0000256" key="5">
    <source>
        <dbReference type="ARBA" id="ARBA00023002"/>
    </source>
</evidence>
<evidence type="ECO:0000256" key="4">
    <source>
        <dbReference type="ARBA" id="ARBA00022827"/>
    </source>
</evidence>
<dbReference type="UniPathway" id="UPA00193"/>
<dbReference type="Gene3D" id="3.20.20.220">
    <property type="match status" value="1"/>
</dbReference>
<sequence length="294" mass="32026">MTLFSNAGRMDRSTAAPLRRRLLSAARFEVIPLNNLSSQLAHLPLGASVSVTASPNKSLEDTWRLTSDLLSRGLRPVPHLAARMVESHQQLKRLVQELADLGLSELFLVGGDAPAPFGPYEDSVEVLQAILELDHQLDHIGVTAYPDGHSFIESPVLSSSLRKKQQLLEEAGMQGHAATQMCFDSDAIREWLKRERREGLKLPIHLGIPGAVQRAKLLSVGARLGVGASLRYLQKNSGAIGRILLPGGYNSNKLLSPLAGSLEELNVTGLHIFTFNQIEATVAWRDNAVATLKI</sequence>
<reference evidence="6" key="1">
    <citation type="submission" date="2018-05" db="EMBL/GenBank/DDBJ databases">
        <authorList>
            <person name="Lanie J.A."/>
            <person name="Ng W.-L."/>
            <person name="Kazmierczak K.M."/>
            <person name="Andrzejewski T.M."/>
            <person name="Davidsen T.M."/>
            <person name="Wayne K.J."/>
            <person name="Tettelin H."/>
            <person name="Glass J.I."/>
            <person name="Rusch D."/>
            <person name="Podicherti R."/>
            <person name="Tsui H.-C.T."/>
            <person name="Winkler M.E."/>
        </authorList>
    </citation>
    <scope>NUCLEOTIDE SEQUENCE</scope>
</reference>
<evidence type="ECO:0000256" key="2">
    <source>
        <dbReference type="ARBA" id="ARBA00004777"/>
    </source>
</evidence>
<dbReference type="GO" id="GO:0006555">
    <property type="term" value="P:methionine metabolic process"/>
    <property type="evidence" value="ECO:0007669"/>
    <property type="project" value="InterPro"/>
</dbReference>
<comment type="pathway">
    <text evidence="2">One-carbon metabolism; tetrahydrofolate interconversion.</text>
</comment>
<accession>A0A381PNQ1</accession>
<protein>
    <submittedName>
        <fullName evidence="6">Uncharacterized protein</fullName>
    </submittedName>
</protein>
<comment type="cofactor">
    <cofactor evidence="1">
        <name>FAD</name>
        <dbReference type="ChEBI" id="CHEBI:57692"/>
    </cofactor>
</comment>
<keyword evidence="3" id="KW-0285">Flavoprotein</keyword>
<proteinExistence type="predicted"/>
<keyword evidence="5" id="KW-0560">Oxidoreductase</keyword>
<dbReference type="GO" id="GO:0004489">
    <property type="term" value="F:methylenetetrahydrofolate reductase [NAD(P)H] activity"/>
    <property type="evidence" value="ECO:0007669"/>
    <property type="project" value="InterPro"/>
</dbReference>
<dbReference type="Pfam" id="PF02219">
    <property type="entry name" value="MTHFR"/>
    <property type="match status" value="1"/>
</dbReference>
<dbReference type="SUPFAM" id="SSF51730">
    <property type="entry name" value="FAD-linked oxidoreductase"/>
    <property type="match status" value="1"/>
</dbReference>
<keyword evidence="4" id="KW-0274">FAD</keyword>
<dbReference type="InterPro" id="IPR029041">
    <property type="entry name" value="FAD-linked_oxidoreductase-like"/>
</dbReference>
<organism evidence="6">
    <name type="scientific">marine metagenome</name>
    <dbReference type="NCBI Taxonomy" id="408172"/>
    <lineage>
        <taxon>unclassified sequences</taxon>
        <taxon>metagenomes</taxon>
        <taxon>ecological metagenomes</taxon>
    </lineage>
</organism>
<dbReference type="EMBL" id="UINC01001039">
    <property type="protein sequence ID" value="SUZ68570.1"/>
    <property type="molecule type" value="Genomic_DNA"/>
</dbReference>
<evidence type="ECO:0000256" key="3">
    <source>
        <dbReference type="ARBA" id="ARBA00022630"/>
    </source>
</evidence>
<dbReference type="InterPro" id="IPR003171">
    <property type="entry name" value="Mehydrof_redctse-like"/>
</dbReference>
<dbReference type="GO" id="GO:0035999">
    <property type="term" value="P:tetrahydrofolate interconversion"/>
    <property type="evidence" value="ECO:0007669"/>
    <property type="project" value="UniProtKB-UniPathway"/>
</dbReference>
<name>A0A381PNQ1_9ZZZZ</name>
<evidence type="ECO:0000313" key="6">
    <source>
        <dbReference type="EMBL" id="SUZ68570.1"/>
    </source>
</evidence>
<evidence type="ECO:0000256" key="1">
    <source>
        <dbReference type="ARBA" id="ARBA00001974"/>
    </source>
</evidence>
<gene>
    <name evidence="6" type="ORF">METZ01_LOCUS21424</name>
</gene>